<dbReference type="SUPFAM" id="SSF56112">
    <property type="entry name" value="Protein kinase-like (PK-like)"/>
    <property type="match status" value="1"/>
</dbReference>
<keyword evidence="2" id="KW-0472">Membrane</keyword>
<dbReference type="OMA" id="SMVRTHH"/>
<evidence type="ECO:0000259" key="3">
    <source>
        <dbReference type="Pfam" id="PF03109"/>
    </source>
</evidence>
<dbReference type="GeneID" id="2912909"/>
<evidence type="ECO:0000256" key="1">
    <source>
        <dbReference type="ARBA" id="ARBA00009670"/>
    </source>
</evidence>
<comment type="similarity">
    <text evidence="1">Belongs to the protein kinase superfamily. ADCK protein kinase family.</text>
</comment>
<evidence type="ECO:0000313" key="5">
    <source>
        <dbReference type="EMBL" id="RDW22931.1"/>
    </source>
</evidence>
<evidence type="ECO:0000313" key="6">
    <source>
        <dbReference type="Proteomes" id="UP000182444"/>
    </source>
</evidence>
<dbReference type="EMBL" id="CP017557">
    <property type="protein sequence ID" value="AOW06312.1"/>
    <property type="molecule type" value="Genomic_DNA"/>
</dbReference>
<gene>
    <name evidence="5" type="ORF">B0I71DRAFT_136804</name>
    <name evidence="4" type="ORF">YALI1_E38896g</name>
</gene>
<dbReference type="GO" id="GO:0044289">
    <property type="term" value="C:mitochondrial inner-outer membrane contact site"/>
    <property type="evidence" value="ECO:0007669"/>
    <property type="project" value="EnsemblFungi"/>
</dbReference>
<dbReference type="AlphaFoldDB" id="A0A1H6PKD2"/>
<dbReference type="CDD" id="cd13971">
    <property type="entry name" value="ADCK2-like"/>
    <property type="match status" value="1"/>
</dbReference>
<proteinExistence type="inferred from homology"/>
<dbReference type="GO" id="GO:0007005">
    <property type="term" value="P:mitochondrion organization"/>
    <property type="evidence" value="ECO:0007669"/>
    <property type="project" value="EnsemblFungi"/>
</dbReference>
<dbReference type="EMBL" id="KZ859133">
    <property type="protein sequence ID" value="RDW22931.1"/>
    <property type="molecule type" value="Genomic_DNA"/>
</dbReference>
<keyword evidence="2" id="KW-0812">Transmembrane</keyword>
<dbReference type="KEGG" id="yli:2912909"/>
<evidence type="ECO:0000313" key="7">
    <source>
        <dbReference type="Proteomes" id="UP000256601"/>
    </source>
</evidence>
<dbReference type="PANTHER" id="PTHR45890:SF1">
    <property type="entry name" value="AARF DOMAIN CONTAINING KINASE 2"/>
    <property type="match status" value="1"/>
</dbReference>
<name>A0A1H6PKD2_YARLL</name>
<reference evidence="5 7" key="2">
    <citation type="submission" date="2018-07" db="EMBL/GenBank/DDBJ databases">
        <title>Draft Genome Assemblies for Five Robust Yarrowia lipolytica Strains Exhibiting High Lipid Production and Pentose Sugar Utilization and Sugar Alcohol Secretion from Undetoxified Lignocellulosic Biomass Hydrolysates.</title>
        <authorList>
            <consortium name="DOE Joint Genome Institute"/>
            <person name="Walker C."/>
            <person name="Ryu S."/>
            <person name="Na H."/>
            <person name="Zane M."/>
            <person name="LaButti K."/>
            <person name="Lipzen A."/>
            <person name="Haridas S."/>
            <person name="Barry K."/>
            <person name="Grigoriev I.V."/>
            <person name="Quarterman J."/>
            <person name="Slininger P."/>
            <person name="Dien B."/>
            <person name="Trinh C.T."/>
        </authorList>
    </citation>
    <scope>NUCLEOTIDE SEQUENCE [LARGE SCALE GENOMIC DNA]</scope>
    <source>
        <strain evidence="5 7">YB392</strain>
    </source>
</reference>
<accession>A0A1H6PKD2</accession>
<dbReference type="InterPro" id="IPR044095">
    <property type="entry name" value="ADCK2_dom"/>
</dbReference>
<sequence length="661" mass="75592">MFRCCLRTVPLRAMLRPRAIHSMRPSFTNARQANFRVAGMATGLAAGFAVGCSMVLNDAPQEKDDKKQDLTREEKFYIESQQQTESRKLPDYEDSSNKLYVFFRRLLTRLEVWIWDPIATTFRFFYLSILFAPVLLTLPVILIGPRDKSKDNERYTAIWWYGFLTKMMERAGASFIKLGQWAASRTDIFPPQLCAEMSDLHSNNKAHSLRVTKKTLEGAFGMPFEEIFDEFVDKPLGVGAIAQVYKGKLSQKALNSTKQKKGERSPSGWVAIKVLHPRVSQIVERDLSIMRFFANIINAVPTMEWLSLPGEVEQFAGMMRLQMDLQIEGKNLEVFNKNFQDKADIHFPHAFLEFTTRDVLVEEYIDAIPVHLFLERAKDGGGFDKEIANKGLDAFLQMLLIDNFIHADLHPGNIFVRLYKPESMMHHLGFGDHNNANEDYIEMQKVNDHLKSLKHDPAAWDKEIERLKADGYHAQLCMIDAGLVTELNELNRRNFIDLFKALAEFDGYKAGDLMVQRSRTPETVIDPETYALKVGKLVAQMKSRTFKLGNFKIGDLLTQVLAMVRQHHVRMEPDFITVILSILLLEGIGRQLNPDLDLFKNAIPVLRELGTHSGDGRALFNNEDMMSMLKVWLALETRQFISASVEEVNQQVKYDGLCPNV</sequence>
<evidence type="ECO:0000256" key="2">
    <source>
        <dbReference type="SAM" id="Phobius"/>
    </source>
</evidence>
<organism evidence="4 6">
    <name type="scientific">Yarrowia lipolytica</name>
    <name type="common">Candida lipolytica</name>
    <dbReference type="NCBI Taxonomy" id="4952"/>
    <lineage>
        <taxon>Eukaryota</taxon>
        <taxon>Fungi</taxon>
        <taxon>Dikarya</taxon>
        <taxon>Ascomycota</taxon>
        <taxon>Saccharomycotina</taxon>
        <taxon>Dipodascomycetes</taxon>
        <taxon>Dipodascales</taxon>
        <taxon>Dipodascales incertae sedis</taxon>
        <taxon>Yarrowia</taxon>
    </lineage>
</organism>
<dbReference type="eggNOG" id="KOG1236">
    <property type="taxonomic scope" value="Eukaryota"/>
</dbReference>
<feature type="domain" description="ABC1 atypical kinase-like" evidence="3">
    <location>
        <begin position="202"/>
        <end position="435"/>
    </location>
</feature>
<dbReference type="GO" id="GO:0005743">
    <property type="term" value="C:mitochondrial inner membrane"/>
    <property type="evidence" value="ECO:0007669"/>
    <property type="project" value="EnsemblFungi"/>
</dbReference>
<dbReference type="InterPro" id="IPR004147">
    <property type="entry name" value="ABC1_dom"/>
</dbReference>
<dbReference type="Pfam" id="PF03109">
    <property type="entry name" value="ABC1"/>
    <property type="match status" value="1"/>
</dbReference>
<dbReference type="Proteomes" id="UP000256601">
    <property type="component" value="Unassembled WGS sequence"/>
</dbReference>
<feature type="transmembrane region" description="Helical" evidence="2">
    <location>
        <begin position="124"/>
        <end position="144"/>
    </location>
</feature>
<evidence type="ECO:0000313" key="4">
    <source>
        <dbReference type="EMBL" id="AOW06312.1"/>
    </source>
</evidence>
<dbReference type="GO" id="GO:0055091">
    <property type="term" value="P:phospholipid homeostasis"/>
    <property type="evidence" value="ECO:0007669"/>
    <property type="project" value="EnsemblFungi"/>
</dbReference>
<dbReference type="Proteomes" id="UP000182444">
    <property type="component" value="Chromosome 1E"/>
</dbReference>
<protein>
    <submittedName>
        <fullName evidence="5">ABC1 family-domain-containing protein</fullName>
    </submittedName>
</protein>
<keyword evidence="2" id="KW-1133">Transmembrane helix</keyword>
<dbReference type="PANTHER" id="PTHR45890">
    <property type="entry name" value="AARF DOMAIN CONTAINING KINASE 2 (PREDICTED)"/>
    <property type="match status" value="1"/>
</dbReference>
<dbReference type="VEuPathDB" id="FungiDB:YALI0_E32813g"/>
<reference evidence="4 6" key="1">
    <citation type="journal article" date="2016" name="PLoS ONE">
        <title>Sequence Assembly of Yarrowia lipolytica Strain W29/CLIB89 Shows Transposable Element Diversity.</title>
        <authorList>
            <person name="Magnan C."/>
            <person name="Yu J."/>
            <person name="Chang I."/>
            <person name="Jahn E."/>
            <person name="Kanomata Y."/>
            <person name="Wu J."/>
            <person name="Zeller M."/>
            <person name="Oakes M."/>
            <person name="Baldi P."/>
            <person name="Sandmeyer S."/>
        </authorList>
    </citation>
    <scope>NUCLEOTIDE SEQUENCE [LARGE SCALE GENOMIC DNA]</scope>
    <source>
        <strain evidence="4">CLIB89</strain>
        <strain evidence="6">CLIB89(W29)</strain>
    </source>
</reference>
<dbReference type="InterPro" id="IPR011009">
    <property type="entry name" value="Kinase-like_dom_sf"/>
</dbReference>
<dbReference type="InterPro" id="IPR052402">
    <property type="entry name" value="ADCK_kinase"/>
</dbReference>
<dbReference type="VEuPathDB" id="FungiDB:YALI1_E38896g"/>